<keyword evidence="3 4" id="KW-0539">Nucleus</keyword>
<feature type="compositionally biased region" description="Low complexity" evidence="5">
    <location>
        <begin position="247"/>
        <end position="267"/>
    </location>
</feature>
<comment type="subcellular location">
    <subcellularLocation>
        <location evidence="1">Nucleus</location>
    </subcellularLocation>
</comment>
<dbReference type="Pfam" id="PF24245">
    <property type="entry name" value="INO80F"/>
    <property type="match status" value="1"/>
</dbReference>
<comment type="caution">
    <text evidence="7">The sequence shown here is derived from an EMBL/GenBank/DDBJ whole genome shotgun (WGS) entry which is preliminary data.</text>
</comment>
<feature type="compositionally biased region" description="Polar residues" evidence="5">
    <location>
        <begin position="102"/>
        <end position="133"/>
    </location>
</feature>
<feature type="DNA-binding region" description="HMG box" evidence="4">
    <location>
        <begin position="152"/>
        <end position="220"/>
    </location>
</feature>
<dbReference type="CDD" id="cd22016">
    <property type="entry name" value="HMG-box_NHP10-like"/>
    <property type="match status" value="1"/>
</dbReference>
<feature type="compositionally biased region" description="Polar residues" evidence="5">
    <location>
        <begin position="35"/>
        <end position="48"/>
    </location>
</feature>
<dbReference type="PROSITE" id="PS50118">
    <property type="entry name" value="HMG_BOX_2"/>
    <property type="match status" value="1"/>
</dbReference>
<evidence type="ECO:0000313" key="7">
    <source>
        <dbReference type="EMBL" id="KAG9063097.1"/>
    </source>
</evidence>
<evidence type="ECO:0000256" key="5">
    <source>
        <dbReference type="SAM" id="MobiDB-lite"/>
    </source>
</evidence>
<evidence type="ECO:0000256" key="4">
    <source>
        <dbReference type="PROSITE-ProRule" id="PRU00267"/>
    </source>
</evidence>
<organism evidence="7 8">
    <name type="scientific">Linnemannia hyalina</name>
    <dbReference type="NCBI Taxonomy" id="64524"/>
    <lineage>
        <taxon>Eukaryota</taxon>
        <taxon>Fungi</taxon>
        <taxon>Fungi incertae sedis</taxon>
        <taxon>Mucoromycota</taxon>
        <taxon>Mortierellomycotina</taxon>
        <taxon>Mortierellomycetes</taxon>
        <taxon>Mortierellales</taxon>
        <taxon>Mortierellaceae</taxon>
        <taxon>Linnemannia</taxon>
    </lineage>
</organism>
<dbReference type="Pfam" id="PF00505">
    <property type="entry name" value="HMG_box"/>
    <property type="match status" value="1"/>
</dbReference>
<evidence type="ECO:0000313" key="8">
    <source>
        <dbReference type="Proteomes" id="UP000707451"/>
    </source>
</evidence>
<dbReference type="EMBL" id="JAHRHY010000017">
    <property type="protein sequence ID" value="KAG9063097.1"/>
    <property type="molecule type" value="Genomic_DNA"/>
</dbReference>
<dbReference type="SMART" id="SM00398">
    <property type="entry name" value="HMG"/>
    <property type="match status" value="1"/>
</dbReference>
<evidence type="ECO:0000256" key="1">
    <source>
        <dbReference type="ARBA" id="ARBA00004123"/>
    </source>
</evidence>
<accession>A0A9P7XM41</accession>
<feature type="compositionally biased region" description="Polar residues" evidence="5">
    <location>
        <begin position="1"/>
        <end position="11"/>
    </location>
</feature>
<evidence type="ECO:0000256" key="2">
    <source>
        <dbReference type="ARBA" id="ARBA00023125"/>
    </source>
</evidence>
<dbReference type="GO" id="GO:0006357">
    <property type="term" value="P:regulation of transcription by RNA polymerase II"/>
    <property type="evidence" value="ECO:0007669"/>
    <property type="project" value="TreeGrafter"/>
</dbReference>
<keyword evidence="2 4" id="KW-0238">DNA-binding</keyword>
<keyword evidence="8" id="KW-1185">Reference proteome</keyword>
<feature type="compositionally biased region" description="Acidic residues" evidence="5">
    <location>
        <begin position="284"/>
        <end position="344"/>
    </location>
</feature>
<dbReference type="OrthoDB" id="1919336at2759"/>
<dbReference type="Gene3D" id="1.10.30.10">
    <property type="entry name" value="High mobility group box domain"/>
    <property type="match status" value="1"/>
</dbReference>
<feature type="region of interest" description="Disordered" evidence="5">
    <location>
        <begin position="212"/>
        <end position="399"/>
    </location>
</feature>
<gene>
    <name evidence="7" type="primary">NHP10</name>
    <name evidence="7" type="ORF">KI688_004697</name>
</gene>
<dbReference type="GO" id="GO:0005634">
    <property type="term" value="C:nucleus"/>
    <property type="evidence" value="ECO:0007669"/>
    <property type="project" value="UniProtKB-SubCell"/>
</dbReference>
<dbReference type="AlphaFoldDB" id="A0A9P7XM41"/>
<dbReference type="InterPro" id="IPR050342">
    <property type="entry name" value="HMGB"/>
</dbReference>
<dbReference type="InterPro" id="IPR036910">
    <property type="entry name" value="HMG_box_dom_sf"/>
</dbReference>
<reference evidence="7" key="1">
    <citation type="submission" date="2021-06" db="EMBL/GenBank/DDBJ databases">
        <title>Genome Sequence of Mortierella hyaline Strain SCG-10, a Cold-Adapted, Nitrate-Reducing Fungus Isolated from Soil in Minnesota, USA.</title>
        <authorList>
            <person name="Aldossari N."/>
        </authorList>
    </citation>
    <scope>NUCLEOTIDE SEQUENCE</scope>
    <source>
        <strain evidence="7">SCG-10</strain>
    </source>
</reference>
<feature type="compositionally biased region" description="Basic residues" evidence="5">
    <location>
        <begin position="55"/>
        <end position="66"/>
    </location>
</feature>
<dbReference type="PANTHER" id="PTHR48112">
    <property type="entry name" value="HIGH MOBILITY GROUP PROTEIN DSP1"/>
    <property type="match status" value="1"/>
</dbReference>
<proteinExistence type="predicted"/>
<dbReference type="PANTHER" id="PTHR48112:SF22">
    <property type="entry name" value="MITOCHONDRIAL TRANSCRIPTION FACTOR A, ISOFORM B"/>
    <property type="match status" value="1"/>
</dbReference>
<feature type="domain" description="HMG box" evidence="6">
    <location>
        <begin position="152"/>
        <end position="220"/>
    </location>
</feature>
<feature type="compositionally biased region" description="Basic and acidic residues" evidence="5">
    <location>
        <begin position="169"/>
        <end position="178"/>
    </location>
</feature>
<name>A0A9P7XM41_9FUNG</name>
<protein>
    <submittedName>
        <fullName evidence="7">Non-histone protein</fullName>
    </submittedName>
</protein>
<dbReference type="SUPFAM" id="SSF47095">
    <property type="entry name" value="HMG-box"/>
    <property type="match status" value="1"/>
</dbReference>
<evidence type="ECO:0000256" key="3">
    <source>
        <dbReference type="ARBA" id="ARBA00023242"/>
    </source>
</evidence>
<dbReference type="InterPro" id="IPR009071">
    <property type="entry name" value="HMG_box_dom"/>
</dbReference>
<feature type="compositionally biased region" description="Low complexity" evidence="5">
    <location>
        <begin position="12"/>
        <end position="34"/>
    </location>
</feature>
<feature type="compositionally biased region" description="Basic residues" evidence="5">
    <location>
        <begin position="81"/>
        <end position="92"/>
    </location>
</feature>
<dbReference type="Proteomes" id="UP000707451">
    <property type="component" value="Unassembled WGS sequence"/>
</dbReference>
<sequence length="399" mass="43793">MSTATNSPKGKNSTAPSATTTTNNNTPSTGNGSNAADTTSGKANTQAATADDIKYKRKYKDLKKRIRDIEDDNDVLNIKLSRARKNIHRLRVERRNAVRSRTPPSRGSSVAGSIHHSASSSLGGNLDPSQSVHLSPPGKKAVKKRRKDPLAPKRPSNAFFIFSQQHRQQAREEKKEGNQSELTKFLGLQWKSMPTTEKKIYSELAIQDRQRYLDEMSQYQHENKPAQNGPDDSTPTKKKPGKPGRPPKAAKAMTTLASATTKATSGTNGPSAKSKMGIQAMVNDDQEGDDLTSPDEEDDVRMDGSEEDHEDEDDDDDEDEELEHDNEPEHEQEEDEEEEEEGESHDELENRHEGKTNGHHVATNGAGHAHVDGGYGDDVDMVDAHRAHPGASHSLVVSA</sequence>
<dbReference type="GO" id="GO:0003677">
    <property type="term" value="F:DNA binding"/>
    <property type="evidence" value="ECO:0007669"/>
    <property type="project" value="UniProtKB-UniRule"/>
</dbReference>
<evidence type="ECO:0000259" key="6">
    <source>
        <dbReference type="PROSITE" id="PS50118"/>
    </source>
</evidence>
<feature type="region of interest" description="Disordered" evidence="5">
    <location>
        <begin position="1"/>
        <end position="180"/>
    </location>
</feature>
<feature type="compositionally biased region" description="Basic and acidic residues" evidence="5">
    <location>
        <begin position="345"/>
        <end position="356"/>
    </location>
</feature>
<dbReference type="InterPro" id="IPR056513">
    <property type="entry name" value="INO80F"/>
</dbReference>